<accession>A0AAN9VJB6</accession>
<dbReference type="PROSITE" id="PS50208">
    <property type="entry name" value="CASPASE_P20"/>
    <property type="match status" value="1"/>
</dbReference>
<evidence type="ECO:0000259" key="2">
    <source>
        <dbReference type="PROSITE" id="PS50835"/>
    </source>
</evidence>
<evidence type="ECO:0000259" key="1">
    <source>
        <dbReference type="PROSITE" id="PS50208"/>
    </source>
</evidence>
<evidence type="ECO:0000313" key="3">
    <source>
        <dbReference type="EMBL" id="KAK7864216.1"/>
    </source>
</evidence>
<feature type="domain" description="Ig-like" evidence="2">
    <location>
        <begin position="92"/>
        <end position="180"/>
    </location>
</feature>
<dbReference type="Gene3D" id="2.60.40.10">
    <property type="entry name" value="Immunoglobulins"/>
    <property type="match status" value="2"/>
</dbReference>
<dbReference type="InterPro" id="IPR011029">
    <property type="entry name" value="DEATH-like_dom_sf"/>
</dbReference>
<dbReference type="SMART" id="SM00409">
    <property type="entry name" value="IG"/>
    <property type="match status" value="2"/>
</dbReference>
<evidence type="ECO:0008006" key="5">
    <source>
        <dbReference type="Google" id="ProtNLM"/>
    </source>
</evidence>
<name>A0AAN9VJB6_9ORTH</name>
<dbReference type="InterPro" id="IPR001309">
    <property type="entry name" value="Pept_C14_p20"/>
</dbReference>
<dbReference type="InterPro" id="IPR052039">
    <property type="entry name" value="Caspase-related_regulators"/>
</dbReference>
<dbReference type="Gene3D" id="3.40.50.1460">
    <property type="match status" value="1"/>
</dbReference>
<dbReference type="InterPro" id="IPR003598">
    <property type="entry name" value="Ig_sub2"/>
</dbReference>
<dbReference type="Proteomes" id="UP001378592">
    <property type="component" value="Unassembled WGS sequence"/>
</dbReference>
<dbReference type="InterPro" id="IPR036179">
    <property type="entry name" value="Ig-like_dom_sf"/>
</dbReference>
<dbReference type="InterPro" id="IPR011600">
    <property type="entry name" value="Pept_C14_caspase"/>
</dbReference>
<dbReference type="GO" id="GO:0006508">
    <property type="term" value="P:proteolysis"/>
    <property type="evidence" value="ECO:0007669"/>
    <property type="project" value="InterPro"/>
</dbReference>
<dbReference type="InterPro" id="IPR007110">
    <property type="entry name" value="Ig-like_dom"/>
</dbReference>
<dbReference type="GO" id="GO:0004197">
    <property type="term" value="F:cysteine-type endopeptidase activity"/>
    <property type="evidence" value="ECO:0007669"/>
    <property type="project" value="InterPro"/>
</dbReference>
<dbReference type="Pfam" id="PF00656">
    <property type="entry name" value="Peptidase_C14"/>
    <property type="match status" value="1"/>
</dbReference>
<dbReference type="PANTHER" id="PTHR22576:SF37">
    <property type="entry name" value="MUCOSA-ASSOCIATED LYMPHOID TISSUE LYMPHOMA TRANSLOCATION PROTEIN 1"/>
    <property type="match status" value="1"/>
</dbReference>
<dbReference type="SMART" id="SM00408">
    <property type="entry name" value="IGc2"/>
    <property type="match status" value="2"/>
</dbReference>
<dbReference type="SUPFAM" id="SSF52129">
    <property type="entry name" value="Caspase-like"/>
    <property type="match status" value="1"/>
</dbReference>
<feature type="domain" description="Ig-like" evidence="2">
    <location>
        <begin position="190"/>
        <end position="270"/>
    </location>
</feature>
<dbReference type="SUPFAM" id="SSF47986">
    <property type="entry name" value="DEATH domain"/>
    <property type="match status" value="1"/>
</dbReference>
<keyword evidence="4" id="KW-1185">Reference proteome</keyword>
<dbReference type="InterPro" id="IPR013783">
    <property type="entry name" value="Ig-like_fold"/>
</dbReference>
<dbReference type="Gene3D" id="1.10.533.10">
    <property type="entry name" value="Death Domain, Fas"/>
    <property type="match status" value="1"/>
</dbReference>
<dbReference type="PANTHER" id="PTHR22576">
    <property type="entry name" value="MUCOSA ASSOCIATED LYMPHOID TISSUE LYMPHOMA TRANSLOCATION PROTEIN 1/PARACASPASE"/>
    <property type="match status" value="1"/>
</dbReference>
<organism evidence="3 4">
    <name type="scientific">Gryllus longicercus</name>
    <dbReference type="NCBI Taxonomy" id="2509291"/>
    <lineage>
        <taxon>Eukaryota</taxon>
        <taxon>Metazoa</taxon>
        <taxon>Ecdysozoa</taxon>
        <taxon>Arthropoda</taxon>
        <taxon>Hexapoda</taxon>
        <taxon>Insecta</taxon>
        <taxon>Pterygota</taxon>
        <taxon>Neoptera</taxon>
        <taxon>Polyneoptera</taxon>
        <taxon>Orthoptera</taxon>
        <taxon>Ensifera</taxon>
        <taxon>Gryllidea</taxon>
        <taxon>Grylloidea</taxon>
        <taxon>Gryllidae</taxon>
        <taxon>Gryllinae</taxon>
        <taxon>Gryllus</taxon>
    </lineage>
</organism>
<protein>
    <recommendedName>
        <fullName evidence="5">Mucosa-associated lymphoid tissue lymphoma translocation protein 1</fullName>
    </recommendedName>
</protein>
<dbReference type="AlphaFoldDB" id="A0AAN9VJB6"/>
<dbReference type="InterPro" id="IPR003599">
    <property type="entry name" value="Ig_sub"/>
</dbReference>
<gene>
    <name evidence="3" type="ORF">R5R35_002058</name>
</gene>
<dbReference type="SUPFAM" id="SSF48726">
    <property type="entry name" value="Immunoglobulin"/>
    <property type="match status" value="2"/>
</dbReference>
<reference evidence="3 4" key="1">
    <citation type="submission" date="2024-03" db="EMBL/GenBank/DDBJ databases">
        <title>The genome assembly and annotation of the cricket Gryllus longicercus Weissman &amp; Gray.</title>
        <authorList>
            <person name="Szrajer S."/>
            <person name="Gray D."/>
            <person name="Ylla G."/>
        </authorList>
    </citation>
    <scope>NUCLEOTIDE SEQUENCE [LARGE SCALE GENOMIC DNA]</scope>
    <source>
        <strain evidence="3">DAG 2021-001</strain>
        <tissue evidence="3">Whole body minus gut</tissue>
    </source>
</reference>
<comment type="caution">
    <text evidence="3">The sequence shown here is derived from an EMBL/GenBank/DDBJ whole genome shotgun (WGS) entry which is preliminary data.</text>
</comment>
<dbReference type="InterPro" id="IPR029030">
    <property type="entry name" value="Caspase-like_dom_sf"/>
</dbReference>
<sequence>MTALPDPDSGIKKLNGAIYRALVEKLNKRDAWRRLASSLPLPILNEESLEQKPCPATTILNALDDRLWKVKNLRSLLLRCELYDAAAVLSEPKPLSIEVQPGEGEDNDVYVPFGGELRLEIIAKGVPPPRYLWYCENEELTDQRTSILRIGDFGLQHVGEYKCLVYQDCSDGHYQEYSVPVNVMMLPEPPVIQEQPESKTVNIGEEVVISCKAVSYPPPTYEWMRDNTVLVDQNGPVLKIPHASLSHSGIYKCSVSNGYNVKVTEPVKLSVIECSQEPTREMPIVTEKVALLIANVEYANLQDLCTPYNDVKALSHVLMDLGFKVLSLCNLTLVEMINAMKTFCKLIPEGAYTIFYFAGHGFELHDKYMLPVECPTSDMYRRSDSLCERHVIKEVLARKPNLLLLMLDMCLKVPKREENPGMHDELVAPIVFEPQRNLIQAYATTSSLGAYERKTETNGIYMKHLLKYLSINEPIVNILNKVIESAAKEAIDAVNEQMPSLFSNVVCERHYLSVPAEENLQTKQLFDELTSVQKTSIIRFDQIRLTTPHQIRLYQDCFHNGIEIHLKDLDEWSIGCEIQSTELEMQLKIDKGVKILTILNLQKLKPPILDMTIELRDKRGTLVDNAWFEIGQIPIVSANLWFSPPVEVDQNEEGSVLSF</sequence>
<dbReference type="EMBL" id="JAZDUA010000208">
    <property type="protein sequence ID" value="KAK7864216.1"/>
    <property type="molecule type" value="Genomic_DNA"/>
</dbReference>
<evidence type="ECO:0000313" key="4">
    <source>
        <dbReference type="Proteomes" id="UP001378592"/>
    </source>
</evidence>
<dbReference type="Pfam" id="PF13927">
    <property type="entry name" value="Ig_3"/>
    <property type="match status" value="1"/>
</dbReference>
<feature type="domain" description="Caspase family p20" evidence="1">
    <location>
        <begin position="286"/>
        <end position="363"/>
    </location>
</feature>
<proteinExistence type="predicted"/>
<dbReference type="PROSITE" id="PS50835">
    <property type="entry name" value="IG_LIKE"/>
    <property type="match status" value="2"/>
</dbReference>